<proteinExistence type="predicted"/>
<sequence>MADSGNNNEDSGLVSGGALLVVFCLQVEDEDAREMVAPRRRFGERLAFMSVDVDDELARSGAIRDFVGCYGGLATRRKLTVLQRWWMEKISLLVVSMEALQICISGGDDEYANLACGIREVEDEGGFAQWSWRLH</sequence>
<protein>
    <submittedName>
        <fullName evidence="1">Uncharacterized protein</fullName>
    </submittedName>
</protein>
<dbReference type="AlphaFoldDB" id="A0AAQ3MTD9"/>
<accession>A0AAQ3MTD9</accession>
<gene>
    <name evidence="1" type="ORF">V8G54_029043</name>
</gene>
<name>A0AAQ3MTD9_VIGMU</name>
<evidence type="ECO:0000313" key="2">
    <source>
        <dbReference type="Proteomes" id="UP001374535"/>
    </source>
</evidence>
<keyword evidence="2" id="KW-1185">Reference proteome</keyword>
<reference evidence="1 2" key="1">
    <citation type="journal article" date="2023" name="Life. Sci Alliance">
        <title>Evolutionary insights into 3D genome organization and epigenetic landscape of Vigna mungo.</title>
        <authorList>
            <person name="Junaid A."/>
            <person name="Singh B."/>
            <person name="Bhatia S."/>
        </authorList>
    </citation>
    <scope>NUCLEOTIDE SEQUENCE [LARGE SCALE GENOMIC DNA]</scope>
    <source>
        <strain evidence="1">Urdbean</strain>
    </source>
</reference>
<evidence type="ECO:0000313" key="1">
    <source>
        <dbReference type="EMBL" id="WVY96892.1"/>
    </source>
</evidence>
<dbReference type="Proteomes" id="UP001374535">
    <property type="component" value="Chromosome 9"/>
</dbReference>
<organism evidence="1 2">
    <name type="scientific">Vigna mungo</name>
    <name type="common">Black gram</name>
    <name type="synonym">Phaseolus mungo</name>
    <dbReference type="NCBI Taxonomy" id="3915"/>
    <lineage>
        <taxon>Eukaryota</taxon>
        <taxon>Viridiplantae</taxon>
        <taxon>Streptophyta</taxon>
        <taxon>Embryophyta</taxon>
        <taxon>Tracheophyta</taxon>
        <taxon>Spermatophyta</taxon>
        <taxon>Magnoliopsida</taxon>
        <taxon>eudicotyledons</taxon>
        <taxon>Gunneridae</taxon>
        <taxon>Pentapetalae</taxon>
        <taxon>rosids</taxon>
        <taxon>fabids</taxon>
        <taxon>Fabales</taxon>
        <taxon>Fabaceae</taxon>
        <taxon>Papilionoideae</taxon>
        <taxon>50 kb inversion clade</taxon>
        <taxon>NPAAA clade</taxon>
        <taxon>indigoferoid/millettioid clade</taxon>
        <taxon>Phaseoleae</taxon>
        <taxon>Vigna</taxon>
    </lineage>
</organism>
<dbReference type="EMBL" id="CP144692">
    <property type="protein sequence ID" value="WVY96892.1"/>
    <property type="molecule type" value="Genomic_DNA"/>
</dbReference>